<dbReference type="GeneID" id="72001505"/>
<dbReference type="EMBL" id="JADCUA010000014">
    <property type="protein sequence ID" value="KAH9834935.1"/>
    <property type="molecule type" value="Genomic_DNA"/>
</dbReference>
<feature type="non-terminal residue" evidence="1">
    <location>
        <position position="1"/>
    </location>
</feature>
<sequence>LRGTEYTGYYASLGFAWARLAGARVASIEGLPACSYVDYIADTVSRNSLDHGVRVNSVFSSYRFSVGNYSQRFGDLAGPVFPDLDNLTMEGILTNGTEPETVVTPYLAAYLGEPFTDAES</sequence>
<dbReference type="RefSeq" id="XP_047777421.1">
    <property type="nucleotide sequence ID" value="XM_047920773.1"/>
</dbReference>
<evidence type="ECO:0000313" key="1">
    <source>
        <dbReference type="EMBL" id="KAH9834935.1"/>
    </source>
</evidence>
<dbReference type="Proteomes" id="UP000814176">
    <property type="component" value="Unassembled WGS sequence"/>
</dbReference>
<evidence type="ECO:0000313" key="2">
    <source>
        <dbReference type="Proteomes" id="UP000814176"/>
    </source>
</evidence>
<reference evidence="1 2" key="1">
    <citation type="journal article" date="2021" name="Environ. Microbiol.">
        <title>Gene family expansions and transcriptome signatures uncover fungal adaptations to wood decay.</title>
        <authorList>
            <person name="Hage H."/>
            <person name="Miyauchi S."/>
            <person name="Viragh M."/>
            <person name="Drula E."/>
            <person name="Min B."/>
            <person name="Chaduli D."/>
            <person name="Navarro D."/>
            <person name="Favel A."/>
            <person name="Norest M."/>
            <person name="Lesage-Meessen L."/>
            <person name="Balint B."/>
            <person name="Merenyi Z."/>
            <person name="de Eugenio L."/>
            <person name="Morin E."/>
            <person name="Martinez A.T."/>
            <person name="Baldrian P."/>
            <person name="Stursova M."/>
            <person name="Martinez M.J."/>
            <person name="Novotny C."/>
            <person name="Magnuson J.K."/>
            <person name="Spatafora J.W."/>
            <person name="Maurice S."/>
            <person name="Pangilinan J."/>
            <person name="Andreopoulos W."/>
            <person name="LaButti K."/>
            <person name="Hundley H."/>
            <person name="Na H."/>
            <person name="Kuo A."/>
            <person name="Barry K."/>
            <person name="Lipzen A."/>
            <person name="Henrissat B."/>
            <person name="Riley R."/>
            <person name="Ahrendt S."/>
            <person name="Nagy L.G."/>
            <person name="Grigoriev I.V."/>
            <person name="Martin F."/>
            <person name="Rosso M.N."/>
        </authorList>
    </citation>
    <scope>NUCLEOTIDE SEQUENCE [LARGE SCALE GENOMIC DNA]</scope>
    <source>
        <strain evidence="1 2">CIRM-BRFM 1785</strain>
    </source>
</reference>
<organism evidence="1 2">
    <name type="scientific">Rhodofomes roseus</name>
    <dbReference type="NCBI Taxonomy" id="34475"/>
    <lineage>
        <taxon>Eukaryota</taxon>
        <taxon>Fungi</taxon>
        <taxon>Dikarya</taxon>
        <taxon>Basidiomycota</taxon>
        <taxon>Agaricomycotina</taxon>
        <taxon>Agaricomycetes</taxon>
        <taxon>Polyporales</taxon>
        <taxon>Rhodofomes</taxon>
    </lineage>
</organism>
<keyword evidence="2" id="KW-1185">Reference proteome</keyword>
<protein>
    <submittedName>
        <fullName evidence="1">Uncharacterized protein</fullName>
    </submittedName>
</protein>
<comment type="caution">
    <text evidence="1">The sequence shown here is derived from an EMBL/GenBank/DDBJ whole genome shotgun (WGS) entry which is preliminary data.</text>
</comment>
<name>A0ABQ8KBP0_9APHY</name>
<gene>
    <name evidence="1" type="ORF">C8Q71DRAFT_710879</name>
</gene>
<accession>A0ABQ8KBP0</accession>
<proteinExistence type="predicted"/>